<gene>
    <name evidence="3" type="ORF">BST47_18805</name>
</gene>
<dbReference type="RefSeq" id="WP_165799823.1">
    <property type="nucleotide sequence ID" value="NZ_MVIM01000010.1"/>
</dbReference>
<dbReference type="Gene3D" id="3.30.450.40">
    <property type="match status" value="1"/>
</dbReference>
<feature type="region of interest" description="Disordered" evidence="1">
    <location>
        <begin position="1"/>
        <end position="20"/>
    </location>
</feature>
<evidence type="ECO:0000313" key="4">
    <source>
        <dbReference type="Proteomes" id="UP000192411"/>
    </source>
</evidence>
<dbReference type="Pfam" id="PF13185">
    <property type="entry name" value="GAF_2"/>
    <property type="match status" value="1"/>
</dbReference>
<name>A0A1X0JLA6_9MYCO</name>
<dbReference type="Proteomes" id="UP000192411">
    <property type="component" value="Unassembled WGS sequence"/>
</dbReference>
<dbReference type="InterPro" id="IPR003018">
    <property type="entry name" value="GAF"/>
</dbReference>
<dbReference type="AlphaFoldDB" id="A0A1X0JLA6"/>
<keyword evidence="4" id="KW-1185">Reference proteome</keyword>
<protein>
    <recommendedName>
        <fullName evidence="2">GAF domain-containing protein</fullName>
    </recommendedName>
</protein>
<sequence>MSDSSNGEASDRGAAPDRNVDAGADAKRLVRGRDPLFLGIAAICDTATRLTGVDGAALAVLTTSRGIRELVHATDAVAQQLDELQFVLGEGPCLDAYQRVEPQMCAYIDDDDFQQRWPAFTAELTTLGVLAVFAYPVPGELRPLGVLELYRHTSGPLSEPEHQSAQLCAAALRTTLEKNWREHLQRNTSEDAALDAIAEQAGSTTSSDAFSRFQVHVAAGMAAVQLGVTTGDALDRLRAYAYAQNRSLLGLAADVVARRLSLSDLDGNES</sequence>
<dbReference type="STRING" id="75922.BST47_18805"/>
<evidence type="ECO:0000256" key="1">
    <source>
        <dbReference type="SAM" id="MobiDB-lite"/>
    </source>
</evidence>
<reference evidence="3 4" key="1">
    <citation type="submission" date="2017-02" db="EMBL/GenBank/DDBJ databases">
        <title>The new phylogeny of genus Mycobacterium.</title>
        <authorList>
            <person name="Tortoli E."/>
            <person name="Trovato A."/>
            <person name="Cirillo D.M."/>
        </authorList>
    </citation>
    <scope>NUCLEOTIDE SEQUENCE [LARGE SCALE GENOMIC DNA]</scope>
    <source>
        <strain evidence="3 4">DSM 44338</strain>
    </source>
</reference>
<accession>A0A1X0JLA6</accession>
<dbReference type="SUPFAM" id="SSF55781">
    <property type="entry name" value="GAF domain-like"/>
    <property type="match status" value="1"/>
</dbReference>
<comment type="caution">
    <text evidence="3">The sequence shown here is derived from an EMBL/GenBank/DDBJ whole genome shotgun (WGS) entry which is preliminary data.</text>
</comment>
<dbReference type="InterPro" id="IPR029016">
    <property type="entry name" value="GAF-like_dom_sf"/>
</dbReference>
<dbReference type="EMBL" id="MVIM01000010">
    <property type="protein sequence ID" value="ORB63624.1"/>
    <property type="molecule type" value="Genomic_DNA"/>
</dbReference>
<feature type="domain" description="GAF" evidence="2">
    <location>
        <begin position="42"/>
        <end position="170"/>
    </location>
</feature>
<evidence type="ECO:0000313" key="3">
    <source>
        <dbReference type="EMBL" id="ORB63624.1"/>
    </source>
</evidence>
<proteinExistence type="predicted"/>
<evidence type="ECO:0000259" key="2">
    <source>
        <dbReference type="Pfam" id="PF13185"/>
    </source>
</evidence>
<organism evidence="3 4">
    <name type="scientific">Mycolicibacterium tusciae</name>
    <dbReference type="NCBI Taxonomy" id="75922"/>
    <lineage>
        <taxon>Bacteria</taxon>
        <taxon>Bacillati</taxon>
        <taxon>Actinomycetota</taxon>
        <taxon>Actinomycetes</taxon>
        <taxon>Mycobacteriales</taxon>
        <taxon>Mycobacteriaceae</taxon>
        <taxon>Mycolicibacterium</taxon>
    </lineage>
</organism>
<feature type="compositionally biased region" description="Basic and acidic residues" evidence="1">
    <location>
        <begin position="9"/>
        <end position="20"/>
    </location>
</feature>